<dbReference type="GO" id="GO:0016874">
    <property type="term" value="F:ligase activity"/>
    <property type="evidence" value="ECO:0007669"/>
    <property type="project" value="UniProtKB-KW"/>
</dbReference>
<dbReference type="Proteomes" id="UP001302349">
    <property type="component" value="Chromosome"/>
</dbReference>
<keyword evidence="2" id="KW-0436">Ligase</keyword>
<dbReference type="RefSeq" id="WP_317492316.1">
    <property type="nucleotide sequence ID" value="NZ_CP136051.1"/>
</dbReference>
<dbReference type="Pfam" id="PF00149">
    <property type="entry name" value="Metallophos"/>
    <property type="match status" value="1"/>
</dbReference>
<dbReference type="NCBIfam" id="TIGR04123">
    <property type="entry name" value="P_estr_lig_assc"/>
    <property type="match status" value="1"/>
</dbReference>
<keyword evidence="2" id="KW-0255">Endonuclease</keyword>
<feature type="domain" description="Calcineurin-like phosphoesterase" evidence="1">
    <location>
        <begin position="30"/>
        <end position="122"/>
    </location>
</feature>
<evidence type="ECO:0000259" key="1">
    <source>
        <dbReference type="Pfam" id="PF00149"/>
    </source>
</evidence>
<dbReference type="SUPFAM" id="SSF56300">
    <property type="entry name" value="Metallo-dependent phosphatases"/>
    <property type="match status" value="1"/>
</dbReference>
<dbReference type="PANTHER" id="PTHR39323:SF1">
    <property type="entry name" value="BLR1149 PROTEIN"/>
    <property type="match status" value="1"/>
</dbReference>
<dbReference type="PIRSF" id="PIRSF000887">
    <property type="entry name" value="Pesterase_MJ0037"/>
    <property type="match status" value="1"/>
</dbReference>
<evidence type="ECO:0000313" key="3">
    <source>
        <dbReference type="Proteomes" id="UP001302349"/>
    </source>
</evidence>
<keyword evidence="2" id="KW-0378">Hydrolase</keyword>
<keyword evidence="2" id="KW-0540">Nuclease</keyword>
<keyword evidence="3" id="KW-1185">Reference proteome</keyword>
<reference evidence="2 3" key="1">
    <citation type="journal article" date="2023" name="Microbiol. Resour. Announc.">
        <title>Complete Genome Sequence of Imperialibacter roseus strain P4T.</title>
        <authorList>
            <person name="Tizabi D.R."/>
            <person name="Bachvaroff T."/>
            <person name="Hill R.T."/>
        </authorList>
    </citation>
    <scope>NUCLEOTIDE SEQUENCE [LARGE SCALE GENOMIC DNA]</scope>
    <source>
        <strain evidence="2 3">P4T</strain>
    </source>
</reference>
<dbReference type="InterPro" id="IPR029052">
    <property type="entry name" value="Metallo-depent_PP-like"/>
</dbReference>
<sequence>MKDSLEFTLLEQSLVLSIHKSIFWKEQECLIVSDLHLGKAGHFRKAGIPISSKVHVEDLDRLDLLLNTYQPKRLVMLGDLFHSDKNNEWEAFTIWRNQYEALEVTLTMGNHDIIATSNYRKINVDAVDELTLGPFFMSHHPTENSFGYNLAGHLHPGISLQGKARQGVRIPCFYFGQKGALLPAFGNFTGYVAISPGKQDKVFAVTPTSIITIQ</sequence>
<dbReference type="EC" id="3.1.-.-" evidence="2"/>
<dbReference type="GO" id="GO:0016787">
    <property type="term" value="F:hydrolase activity"/>
    <property type="evidence" value="ECO:0007669"/>
    <property type="project" value="UniProtKB-KW"/>
</dbReference>
<organism evidence="2 3">
    <name type="scientific">Imperialibacter roseus</name>
    <dbReference type="NCBI Taxonomy" id="1324217"/>
    <lineage>
        <taxon>Bacteria</taxon>
        <taxon>Pseudomonadati</taxon>
        <taxon>Bacteroidota</taxon>
        <taxon>Cytophagia</taxon>
        <taxon>Cytophagales</taxon>
        <taxon>Flammeovirgaceae</taxon>
        <taxon>Imperialibacter</taxon>
    </lineage>
</organism>
<dbReference type="EMBL" id="CP136051">
    <property type="protein sequence ID" value="WOK09709.1"/>
    <property type="molecule type" value="Genomic_DNA"/>
</dbReference>
<proteinExistence type="predicted"/>
<name>A0ABZ0IXI4_9BACT</name>
<protein>
    <submittedName>
        <fullName evidence="2">Ligase-associated DNA damage response endonuclease PdeM</fullName>
        <ecNumber evidence="2">3.1.-.-</ecNumber>
    </submittedName>
</protein>
<dbReference type="InterPro" id="IPR004843">
    <property type="entry name" value="Calcineurin-like_PHP"/>
</dbReference>
<evidence type="ECO:0000313" key="2">
    <source>
        <dbReference type="EMBL" id="WOK09709.1"/>
    </source>
</evidence>
<dbReference type="GO" id="GO:0004519">
    <property type="term" value="F:endonuclease activity"/>
    <property type="evidence" value="ECO:0007669"/>
    <property type="project" value="UniProtKB-KW"/>
</dbReference>
<dbReference type="Gene3D" id="3.60.21.10">
    <property type="match status" value="1"/>
</dbReference>
<accession>A0ABZ0IXI4</accession>
<dbReference type="InterPro" id="IPR026336">
    <property type="entry name" value="PdeM-like"/>
</dbReference>
<dbReference type="PANTHER" id="PTHR39323">
    <property type="entry name" value="BLR1149 PROTEIN"/>
    <property type="match status" value="1"/>
</dbReference>
<dbReference type="InterPro" id="IPR024173">
    <property type="entry name" value="Pesterase_MJ0037-like"/>
</dbReference>
<gene>
    <name evidence="2" type="primary">pdeM</name>
    <name evidence="2" type="ORF">RT717_13785</name>
</gene>